<dbReference type="EMBL" id="CAUYUJ010003047">
    <property type="protein sequence ID" value="CAK0803602.1"/>
    <property type="molecule type" value="Genomic_DNA"/>
</dbReference>
<sequence length="128" mass="13329">GGGAYSGAASYSGAGAGTGGFGGGFQQQAAQAAFNDPALQQHIRNQAFEQAQQGWNTARDGLGEAIQQLGGYVQEPERRAVRLAAPAAGTSEQKPPCRQVPRRSFSSAERPGVPRKPWGTWGQSTIDA</sequence>
<feature type="non-terminal residue" evidence="2">
    <location>
        <position position="1"/>
    </location>
</feature>
<evidence type="ECO:0000313" key="3">
    <source>
        <dbReference type="Proteomes" id="UP001189429"/>
    </source>
</evidence>
<feature type="compositionally biased region" description="Low complexity" evidence="1">
    <location>
        <begin position="1"/>
        <end position="13"/>
    </location>
</feature>
<organism evidence="2 3">
    <name type="scientific">Prorocentrum cordatum</name>
    <dbReference type="NCBI Taxonomy" id="2364126"/>
    <lineage>
        <taxon>Eukaryota</taxon>
        <taxon>Sar</taxon>
        <taxon>Alveolata</taxon>
        <taxon>Dinophyceae</taxon>
        <taxon>Prorocentrales</taxon>
        <taxon>Prorocentraceae</taxon>
        <taxon>Prorocentrum</taxon>
    </lineage>
</organism>
<evidence type="ECO:0000313" key="2">
    <source>
        <dbReference type="EMBL" id="CAK0803602.1"/>
    </source>
</evidence>
<feature type="region of interest" description="Disordered" evidence="1">
    <location>
        <begin position="85"/>
        <end position="128"/>
    </location>
</feature>
<protein>
    <recommendedName>
        <fullName evidence="4">Peroxin-13</fullName>
    </recommendedName>
</protein>
<evidence type="ECO:0000256" key="1">
    <source>
        <dbReference type="SAM" id="MobiDB-lite"/>
    </source>
</evidence>
<gene>
    <name evidence="2" type="ORF">PCOR1329_LOCUS10709</name>
</gene>
<evidence type="ECO:0008006" key="4">
    <source>
        <dbReference type="Google" id="ProtNLM"/>
    </source>
</evidence>
<proteinExistence type="predicted"/>
<feature type="compositionally biased region" description="Gly residues" evidence="1">
    <location>
        <begin position="14"/>
        <end position="25"/>
    </location>
</feature>
<feature type="region of interest" description="Disordered" evidence="1">
    <location>
        <begin position="1"/>
        <end position="25"/>
    </location>
</feature>
<dbReference type="Proteomes" id="UP001189429">
    <property type="component" value="Unassembled WGS sequence"/>
</dbReference>
<keyword evidence="3" id="KW-1185">Reference proteome</keyword>
<accession>A0ABN9QCG6</accession>
<name>A0ABN9QCG6_9DINO</name>
<reference evidence="2" key="1">
    <citation type="submission" date="2023-10" db="EMBL/GenBank/DDBJ databases">
        <authorList>
            <person name="Chen Y."/>
            <person name="Shah S."/>
            <person name="Dougan E. K."/>
            <person name="Thang M."/>
            <person name="Chan C."/>
        </authorList>
    </citation>
    <scope>NUCLEOTIDE SEQUENCE [LARGE SCALE GENOMIC DNA]</scope>
</reference>
<comment type="caution">
    <text evidence="2">The sequence shown here is derived from an EMBL/GenBank/DDBJ whole genome shotgun (WGS) entry which is preliminary data.</text>
</comment>